<dbReference type="SUPFAM" id="SSF54117">
    <property type="entry name" value="Interleukin 8-like chemokines"/>
    <property type="match status" value="1"/>
</dbReference>
<keyword evidence="4 5" id="KW-0732">Signal</keyword>
<gene>
    <name evidence="8" type="primary">LOC101645851</name>
</gene>
<evidence type="ECO:0000256" key="2">
    <source>
        <dbReference type="ARBA" id="ARBA00022514"/>
    </source>
</evidence>
<evidence type="ECO:0000313" key="7">
    <source>
        <dbReference type="Proteomes" id="UP000694863"/>
    </source>
</evidence>
<dbReference type="CDD" id="cd00272">
    <property type="entry name" value="Chemokine_CC"/>
    <property type="match status" value="1"/>
</dbReference>
<keyword evidence="2" id="KW-0202">Cytokine</keyword>
<feature type="domain" description="Chemokine interleukin-8-like" evidence="6">
    <location>
        <begin position="31"/>
        <end position="89"/>
    </location>
</feature>
<keyword evidence="7" id="KW-1185">Reference proteome</keyword>
<feature type="signal peptide" evidence="5">
    <location>
        <begin position="1"/>
        <end position="23"/>
    </location>
</feature>
<sequence length="93" mass="10084">MKVPVVALASLLCLATLCAQVFSAPAGADTPSACCFSYASRKVPRKFVVDYYETNSLCSEPGIIFITKKNRQVCANPSEAWVQEYVSSLELDA</sequence>
<dbReference type="PANTHER" id="PTHR12015:SF183">
    <property type="entry name" value="C-C MOTIF CHEMOKINE 3"/>
    <property type="match status" value="1"/>
</dbReference>
<comment type="subcellular location">
    <subcellularLocation>
        <location evidence="1">Secreted</location>
    </subcellularLocation>
</comment>
<dbReference type="Proteomes" id="UP000694863">
    <property type="component" value="Unplaced"/>
</dbReference>
<dbReference type="Gene3D" id="2.40.50.40">
    <property type="match status" value="1"/>
</dbReference>
<keyword evidence="3" id="KW-0964">Secreted</keyword>
<evidence type="ECO:0000256" key="4">
    <source>
        <dbReference type="ARBA" id="ARBA00022729"/>
    </source>
</evidence>
<organism evidence="7 8">
    <name type="scientific">Echinops telfairi</name>
    <name type="common">Lesser hedgehog tenrec</name>
    <dbReference type="NCBI Taxonomy" id="9371"/>
    <lineage>
        <taxon>Eukaryota</taxon>
        <taxon>Metazoa</taxon>
        <taxon>Chordata</taxon>
        <taxon>Craniata</taxon>
        <taxon>Vertebrata</taxon>
        <taxon>Euteleostomi</taxon>
        <taxon>Mammalia</taxon>
        <taxon>Eutheria</taxon>
        <taxon>Afrotheria</taxon>
        <taxon>Tenrecidae</taxon>
        <taxon>Tenrecinae</taxon>
        <taxon>Echinops</taxon>
    </lineage>
</organism>
<evidence type="ECO:0000313" key="8">
    <source>
        <dbReference type="RefSeq" id="XP_004707033.1"/>
    </source>
</evidence>
<accession>A0ABM0ISZ9</accession>
<name>A0ABM0ISZ9_ECHTE</name>
<proteinExistence type="predicted"/>
<dbReference type="InterPro" id="IPR036048">
    <property type="entry name" value="Interleukin_8-like_sf"/>
</dbReference>
<dbReference type="GeneID" id="101645851"/>
<dbReference type="InterPro" id="IPR039809">
    <property type="entry name" value="Chemokine_b/g/d"/>
</dbReference>
<evidence type="ECO:0000256" key="5">
    <source>
        <dbReference type="SAM" id="SignalP"/>
    </source>
</evidence>
<dbReference type="SMART" id="SM00199">
    <property type="entry name" value="SCY"/>
    <property type="match status" value="1"/>
</dbReference>
<protein>
    <submittedName>
        <fullName evidence="8">C-C motif chemokine 3</fullName>
    </submittedName>
</protein>
<dbReference type="RefSeq" id="XP_004707033.1">
    <property type="nucleotide sequence ID" value="XM_004706976.1"/>
</dbReference>
<evidence type="ECO:0000256" key="1">
    <source>
        <dbReference type="ARBA" id="ARBA00004613"/>
    </source>
</evidence>
<evidence type="ECO:0000256" key="3">
    <source>
        <dbReference type="ARBA" id="ARBA00022525"/>
    </source>
</evidence>
<dbReference type="Pfam" id="PF00048">
    <property type="entry name" value="IL8"/>
    <property type="match status" value="1"/>
</dbReference>
<reference evidence="8" key="1">
    <citation type="submission" date="2025-08" db="UniProtKB">
        <authorList>
            <consortium name="RefSeq"/>
        </authorList>
    </citation>
    <scope>IDENTIFICATION</scope>
</reference>
<evidence type="ECO:0000259" key="6">
    <source>
        <dbReference type="SMART" id="SM00199"/>
    </source>
</evidence>
<dbReference type="InterPro" id="IPR001811">
    <property type="entry name" value="Chemokine_IL8-like_dom"/>
</dbReference>
<dbReference type="PANTHER" id="PTHR12015">
    <property type="entry name" value="SMALL INDUCIBLE CYTOKINE A"/>
    <property type="match status" value="1"/>
</dbReference>
<feature type="chain" id="PRO_5046295100" evidence="5">
    <location>
        <begin position="24"/>
        <end position="93"/>
    </location>
</feature>